<dbReference type="GO" id="GO:0003677">
    <property type="term" value="F:DNA binding"/>
    <property type="evidence" value="ECO:0007669"/>
    <property type="project" value="InterPro"/>
</dbReference>
<protein>
    <recommendedName>
        <fullName evidence="1">Helix-hairpin-helix DNA-binding motif class 1 domain-containing protein</fullName>
    </recommendedName>
</protein>
<dbReference type="InterPro" id="IPR010994">
    <property type="entry name" value="RuvA_2-like"/>
</dbReference>
<name>A0A223D0A1_9BACL</name>
<dbReference type="EMBL" id="CP022657">
    <property type="protein sequence ID" value="ASS74766.1"/>
    <property type="molecule type" value="Genomic_DNA"/>
</dbReference>
<proteinExistence type="predicted"/>
<evidence type="ECO:0000259" key="1">
    <source>
        <dbReference type="SMART" id="SM00278"/>
    </source>
</evidence>
<dbReference type="KEGG" id="tab:CIG75_07110"/>
<dbReference type="Pfam" id="PF12836">
    <property type="entry name" value="HHH_3"/>
    <property type="match status" value="1"/>
</dbReference>
<accession>A0A223D0A1</accession>
<dbReference type="AlphaFoldDB" id="A0A223D0A1"/>
<feature type="domain" description="Helix-hairpin-helix DNA-binding motif class 1" evidence="1">
    <location>
        <begin position="141"/>
        <end position="160"/>
    </location>
</feature>
<dbReference type="GO" id="GO:0006281">
    <property type="term" value="P:DNA repair"/>
    <property type="evidence" value="ECO:0007669"/>
    <property type="project" value="InterPro"/>
</dbReference>
<dbReference type="Proteomes" id="UP000214688">
    <property type="component" value="Chromosome"/>
</dbReference>
<dbReference type="InterPro" id="IPR019554">
    <property type="entry name" value="Soluble_ligand-bd"/>
</dbReference>
<evidence type="ECO:0000313" key="2">
    <source>
        <dbReference type="EMBL" id="ASS74766.1"/>
    </source>
</evidence>
<dbReference type="SMART" id="SM00278">
    <property type="entry name" value="HhH1"/>
    <property type="match status" value="2"/>
</dbReference>
<keyword evidence="3" id="KW-1185">Reference proteome</keyword>
<dbReference type="PANTHER" id="PTHR21180">
    <property type="entry name" value="ENDONUCLEASE/EXONUCLEASE/PHOSPHATASE FAMILY DOMAIN-CONTAINING PROTEIN 1"/>
    <property type="match status" value="1"/>
</dbReference>
<dbReference type="SUPFAM" id="SSF47781">
    <property type="entry name" value="RuvA domain 2-like"/>
    <property type="match status" value="1"/>
</dbReference>
<dbReference type="NCBIfam" id="TIGR00426">
    <property type="entry name" value="competence protein ComEA helix-hairpin-helix repeat region"/>
    <property type="match status" value="1"/>
</dbReference>
<dbReference type="GO" id="GO:0015627">
    <property type="term" value="C:type II protein secretion system complex"/>
    <property type="evidence" value="ECO:0007669"/>
    <property type="project" value="TreeGrafter"/>
</dbReference>
<evidence type="ECO:0000313" key="3">
    <source>
        <dbReference type="Proteomes" id="UP000214688"/>
    </source>
</evidence>
<dbReference type="OrthoDB" id="9790239at2"/>
<dbReference type="RefSeq" id="WP_094236016.1">
    <property type="nucleotide sequence ID" value="NZ_CP022657.1"/>
</dbReference>
<dbReference type="PANTHER" id="PTHR21180:SF32">
    <property type="entry name" value="ENDONUCLEASE_EXONUCLEASE_PHOSPHATASE FAMILY DOMAIN-CONTAINING PROTEIN 1"/>
    <property type="match status" value="1"/>
</dbReference>
<dbReference type="InterPro" id="IPR051675">
    <property type="entry name" value="Endo/Exo/Phosphatase_dom_1"/>
</dbReference>
<dbReference type="Gene3D" id="3.10.560.10">
    <property type="entry name" value="Outer membrane lipoprotein wza domain like"/>
    <property type="match status" value="1"/>
</dbReference>
<sequence length="194" mass="20717">MQIQKKERTLLLVLLIGILLAGSVYLYGDSSKLQADGIVLEQASAQPSVAAEKIKVHVKGEVNSPGVYQLPPDSRVIDAIEAAGGSKAEAHLDGINLAQALADGGQVMVPPQPTLQDTAQTSPTQGQPHAGKINLNTATLEQLVTLPGIGSVRAQAILDHRQNHGRFFQAEDLKKISGISVKLFDQLRDKVYVE</sequence>
<reference evidence="2 3" key="1">
    <citation type="journal article" date="2015" name="Int. J. Syst. Evol. Microbiol.">
        <title>Tumebacillus algifaecis sp. nov., isolated from decomposing algal scum.</title>
        <authorList>
            <person name="Wu Y.F."/>
            <person name="Zhang B."/>
            <person name="Xing P."/>
            <person name="Wu Q.L."/>
            <person name="Liu S.J."/>
        </authorList>
    </citation>
    <scope>NUCLEOTIDE SEQUENCE [LARGE SCALE GENOMIC DNA]</scope>
    <source>
        <strain evidence="2 3">THMBR28</strain>
    </source>
</reference>
<dbReference type="Gene3D" id="1.10.150.310">
    <property type="entry name" value="Tex RuvX-like domain-like"/>
    <property type="match status" value="1"/>
</dbReference>
<dbReference type="InterPro" id="IPR004509">
    <property type="entry name" value="Competence_ComEA_HhH"/>
</dbReference>
<feature type="domain" description="Helix-hairpin-helix DNA-binding motif class 1" evidence="1">
    <location>
        <begin position="171"/>
        <end position="190"/>
    </location>
</feature>
<dbReference type="Pfam" id="PF10531">
    <property type="entry name" value="SLBB"/>
    <property type="match status" value="1"/>
</dbReference>
<gene>
    <name evidence="2" type="ORF">CIG75_07110</name>
</gene>
<organism evidence="2 3">
    <name type="scientific">Tumebacillus algifaecis</name>
    <dbReference type="NCBI Taxonomy" id="1214604"/>
    <lineage>
        <taxon>Bacteria</taxon>
        <taxon>Bacillati</taxon>
        <taxon>Bacillota</taxon>
        <taxon>Bacilli</taxon>
        <taxon>Bacillales</taxon>
        <taxon>Alicyclobacillaceae</taxon>
        <taxon>Tumebacillus</taxon>
    </lineage>
</organism>
<dbReference type="InterPro" id="IPR003583">
    <property type="entry name" value="Hlx-hairpin-Hlx_DNA-bd_motif"/>
</dbReference>
<dbReference type="GO" id="GO:0015628">
    <property type="term" value="P:protein secretion by the type II secretion system"/>
    <property type="evidence" value="ECO:0007669"/>
    <property type="project" value="TreeGrafter"/>
</dbReference>